<protein>
    <submittedName>
        <fullName evidence="1">Uncharacterized protein</fullName>
    </submittedName>
</protein>
<organism evidence="1 2">
    <name type="scientific">Zarea fungicola</name>
    <dbReference type="NCBI Taxonomy" id="93591"/>
    <lineage>
        <taxon>Eukaryota</taxon>
        <taxon>Fungi</taxon>
        <taxon>Dikarya</taxon>
        <taxon>Ascomycota</taxon>
        <taxon>Pezizomycotina</taxon>
        <taxon>Sordariomycetes</taxon>
        <taxon>Hypocreomycetidae</taxon>
        <taxon>Hypocreales</taxon>
        <taxon>Cordycipitaceae</taxon>
        <taxon>Zarea</taxon>
    </lineage>
</organism>
<reference evidence="1" key="1">
    <citation type="submission" date="2022-08" db="EMBL/GenBank/DDBJ databases">
        <title>Genome Sequence of Lecanicillium fungicola.</title>
        <authorList>
            <person name="Buettner E."/>
        </authorList>
    </citation>
    <scope>NUCLEOTIDE SEQUENCE</scope>
    <source>
        <strain evidence="1">Babe33</strain>
    </source>
</reference>
<comment type="caution">
    <text evidence="1">The sequence shown here is derived from an EMBL/GenBank/DDBJ whole genome shotgun (WGS) entry which is preliminary data.</text>
</comment>
<sequence length="85" mass="9358">MAGGFPGASVLVQETMGHCVFGAGRLTDCTRDKVRRYFDEGVVPSHETVCEAACDPWGAKCEPNVSIMGGIEEFTRDHRRFPMHV</sequence>
<proteinExistence type="predicted"/>
<name>A0ACC1MX95_9HYPO</name>
<gene>
    <name evidence="1" type="ORF">NQ176_g7913</name>
</gene>
<evidence type="ECO:0000313" key="1">
    <source>
        <dbReference type="EMBL" id="KAJ2970986.1"/>
    </source>
</evidence>
<dbReference type="EMBL" id="JANJQO010001430">
    <property type="protein sequence ID" value="KAJ2970986.1"/>
    <property type="molecule type" value="Genomic_DNA"/>
</dbReference>
<accession>A0ACC1MX95</accession>
<dbReference type="Proteomes" id="UP001143910">
    <property type="component" value="Unassembled WGS sequence"/>
</dbReference>
<keyword evidence="2" id="KW-1185">Reference proteome</keyword>
<evidence type="ECO:0000313" key="2">
    <source>
        <dbReference type="Proteomes" id="UP001143910"/>
    </source>
</evidence>